<dbReference type="GO" id="GO:0004803">
    <property type="term" value="F:transposase activity"/>
    <property type="evidence" value="ECO:0007669"/>
    <property type="project" value="InterPro"/>
</dbReference>
<feature type="domain" description="Transposase IS4-like" evidence="1">
    <location>
        <begin position="93"/>
        <end position="197"/>
    </location>
</feature>
<dbReference type="Pfam" id="PF13340">
    <property type="entry name" value="DUF4096"/>
    <property type="match status" value="1"/>
</dbReference>
<dbReference type="PANTHER" id="PTHR46637">
    <property type="entry name" value="TIS1421-TRANSPOSASE PROTEIN A"/>
    <property type="match status" value="1"/>
</dbReference>
<feature type="domain" description="Insertion element IS402-like" evidence="2">
    <location>
        <begin position="6"/>
        <end position="79"/>
    </location>
</feature>
<dbReference type="NCBIfam" id="NF033580">
    <property type="entry name" value="transpos_IS5_3"/>
    <property type="match status" value="1"/>
</dbReference>
<dbReference type="EMBL" id="SCFB01000006">
    <property type="protein sequence ID" value="RZI45848.1"/>
    <property type="molecule type" value="Genomic_DNA"/>
</dbReference>
<evidence type="ECO:0000313" key="6">
    <source>
        <dbReference type="EMBL" id="RZI45924.1"/>
    </source>
</evidence>
<dbReference type="RefSeq" id="WP_130153196.1">
    <property type="nucleotide sequence ID" value="NZ_SCFB01000001.1"/>
</dbReference>
<evidence type="ECO:0000259" key="1">
    <source>
        <dbReference type="Pfam" id="PF01609"/>
    </source>
</evidence>
<dbReference type="AlphaFoldDB" id="A0A4Q7DLH2"/>
<gene>
    <name evidence="7" type="ORF">EQU50_00410</name>
    <name evidence="8" type="ORF">EQU50_00530</name>
    <name evidence="4" type="ORF">EQU50_05285</name>
    <name evidence="5" type="ORF">EQU50_05475</name>
    <name evidence="6" type="ORF">EQU50_05695</name>
    <name evidence="3" type="ORF">EQU50_08110</name>
</gene>
<evidence type="ECO:0000313" key="3">
    <source>
        <dbReference type="EMBL" id="RZI45133.1"/>
    </source>
</evidence>
<protein>
    <submittedName>
        <fullName evidence="8">IS5 family transposase</fullName>
    </submittedName>
</protein>
<proteinExistence type="predicted"/>
<dbReference type="Proteomes" id="UP000293550">
    <property type="component" value="Unassembled WGS sequence"/>
</dbReference>
<dbReference type="EMBL" id="SCFB01000001">
    <property type="protein sequence ID" value="RZI47083.1"/>
    <property type="molecule type" value="Genomic_DNA"/>
</dbReference>
<dbReference type="EMBL" id="SCFB01000001">
    <property type="protein sequence ID" value="RZI47105.1"/>
    <property type="molecule type" value="Genomic_DNA"/>
</dbReference>
<dbReference type="EMBL" id="SCFB01000006">
    <property type="protein sequence ID" value="RZI45881.1"/>
    <property type="molecule type" value="Genomic_DNA"/>
</dbReference>
<dbReference type="InterPro" id="IPR052909">
    <property type="entry name" value="Transposase_6_like"/>
</dbReference>
<accession>A0A4Q7DLH2</accession>
<dbReference type="PANTHER" id="PTHR46637:SF1">
    <property type="entry name" value="BLL5188 PROTEIN"/>
    <property type="match status" value="1"/>
</dbReference>
<evidence type="ECO:0000313" key="9">
    <source>
        <dbReference type="Proteomes" id="UP000293550"/>
    </source>
</evidence>
<dbReference type="Pfam" id="PF01609">
    <property type="entry name" value="DDE_Tnp_1"/>
    <property type="match status" value="1"/>
</dbReference>
<reference evidence="8 9" key="1">
    <citation type="submission" date="2018-10" db="EMBL/GenBank/DDBJ databases">
        <title>An updated phylogeny of the Alphaproteobacteria reveals that the parasitic Rickettsiales and Holosporales have independent origins.</title>
        <authorList>
            <person name="Munoz-Gomez S.A."/>
            <person name="Hess S."/>
            <person name="Burger G."/>
            <person name="Lang B.F."/>
            <person name="Susko E."/>
            <person name="Slamovits C.H."/>
            <person name="Roger A.J."/>
        </authorList>
    </citation>
    <scope>NUCLEOTIDE SEQUENCE [LARGE SCALE GENOMIC DNA]</scope>
    <source>
        <strain evidence="8">HOLO01</strain>
    </source>
</reference>
<dbReference type="EMBL" id="SCFB01000006">
    <property type="protein sequence ID" value="RZI45924.1"/>
    <property type="molecule type" value="Genomic_DNA"/>
</dbReference>
<dbReference type="EMBL" id="SCFB01000025">
    <property type="protein sequence ID" value="RZI45133.1"/>
    <property type="molecule type" value="Genomic_DNA"/>
</dbReference>
<evidence type="ECO:0000313" key="5">
    <source>
        <dbReference type="EMBL" id="RZI45881.1"/>
    </source>
</evidence>
<dbReference type="GO" id="GO:0006313">
    <property type="term" value="P:DNA transposition"/>
    <property type="evidence" value="ECO:0007669"/>
    <property type="project" value="InterPro"/>
</dbReference>
<keyword evidence="9" id="KW-1185">Reference proteome</keyword>
<organism evidence="8 9">
    <name type="scientific">Candidatus Finniella inopinata</name>
    <dbReference type="NCBI Taxonomy" id="1696036"/>
    <lineage>
        <taxon>Bacteria</taxon>
        <taxon>Pseudomonadati</taxon>
        <taxon>Pseudomonadota</taxon>
        <taxon>Alphaproteobacteria</taxon>
        <taxon>Holosporales</taxon>
        <taxon>Candidatus Paracaedibacteraceae</taxon>
        <taxon>Candidatus Finniella</taxon>
    </lineage>
</organism>
<evidence type="ECO:0000313" key="8">
    <source>
        <dbReference type="EMBL" id="RZI47105.1"/>
    </source>
</evidence>
<dbReference type="OrthoDB" id="9798237at2"/>
<dbReference type="InterPro" id="IPR025161">
    <property type="entry name" value="IS402-like_dom"/>
</dbReference>
<comment type="caution">
    <text evidence="8">The sequence shown here is derived from an EMBL/GenBank/DDBJ whole genome shotgun (WGS) entry which is preliminary data.</text>
</comment>
<dbReference type="InterPro" id="IPR002559">
    <property type="entry name" value="Transposase_11"/>
</dbReference>
<evidence type="ECO:0000313" key="4">
    <source>
        <dbReference type="EMBL" id="RZI45848.1"/>
    </source>
</evidence>
<dbReference type="GO" id="GO:0003677">
    <property type="term" value="F:DNA binding"/>
    <property type="evidence" value="ECO:0007669"/>
    <property type="project" value="InterPro"/>
</dbReference>
<name>A0A4Q7DLH2_9PROT</name>
<sequence>MRRYALRDDQWDRIKGMLPGREGYVGATAKDNRLFIEAVLYRYRAGIPWRDLPERFGDFRVIHLRHSRWSQSGVWKKIFELLSQDADNEYAMIDSSIVRAHQHSAGAKKKNSADQAIGRSKGGLSTKIHATCDALGNPTGFYLTAGQDHDLEGADALIDNLTQAGAVLADKAYDADERMRKKLEEKGCEAVIPPKKNRINPCSYDKDLYKARHLIENFFAKLKQYRAIATRYDKTARNFLGAIHLVAAAIWLN</sequence>
<evidence type="ECO:0000259" key="2">
    <source>
        <dbReference type="Pfam" id="PF13340"/>
    </source>
</evidence>
<evidence type="ECO:0000313" key="7">
    <source>
        <dbReference type="EMBL" id="RZI47083.1"/>
    </source>
</evidence>